<evidence type="ECO:0000313" key="6">
    <source>
        <dbReference type="Proteomes" id="UP001596333"/>
    </source>
</evidence>
<dbReference type="PANTHER" id="PTHR43776:SF8">
    <property type="entry name" value="ABC TRANSPORTER, ATP-BINDING PROTEIN"/>
    <property type="match status" value="1"/>
</dbReference>
<dbReference type="InterPro" id="IPR017871">
    <property type="entry name" value="ABC_transporter-like_CS"/>
</dbReference>
<dbReference type="RefSeq" id="WP_379769392.1">
    <property type="nucleotide sequence ID" value="NZ_JBHSXI010000015.1"/>
</dbReference>
<dbReference type="AlphaFoldDB" id="A0ABD5UKH8"/>
<dbReference type="SUPFAM" id="SSF52540">
    <property type="entry name" value="P-loop containing nucleoside triphosphate hydrolases"/>
    <property type="match status" value="1"/>
</dbReference>
<evidence type="ECO:0000256" key="2">
    <source>
        <dbReference type="ARBA" id="ARBA00022741"/>
    </source>
</evidence>
<evidence type="ECO:0000313" key="5">
    <source>
        <dbReference type="EMBL" id="MFC6889994.1"/>
    </source>
</evidence>
<dbReference type="GO" id="GO:0055085">
    <property type="term" value="P:transmembrane transport"/>
    <property type="evidence" value="ECO:0007669"/>
    <property type="project" value="UniProtKB-ARBA"/>
</dbReference>
<keyword evidence="2" id="KW-0547">Nucleotide-binding</keyword>
<protein>
    <submittedName>
        <fullName evidence="5">Oligopeptide/dipeptide ABC transporter ATP-binding protein</fullName>
    </submittedName>
</protein>
<dbReference type="InterPro" id="IPR003593">
    <property type="entry name" value="AAA+_ATPase"/>
</dbReference>
<dbReference type="InterPro" id="IPR027417">
    <property type="entry name" value="P-loop_NTPase"/>
</dbReference>
<name>A0ABD5UKH8_9EURY</name>
<dbReference type="Pfam" id="PF00005">
    <property type="entry name" value="ABC_tran"/>
    <property type="match status" value="1"/>
</dbReference>
<keyword evidence="6" id="KW-1185">Reference proteome</keyword>
<dbReference type="FunFam" id="3.40.50.300:FF:000016">
    <property type="entry name" value="Oligopeptide ABC transporter ATP-binding component"/>
    <property type="match status" value="1"/>
</dbReference>
<keyword evidence="3 5" id="KW-0067">ATP-binding</keyword>
<keyword evidence="1" id="KW-0813">Transport</keyword>
<dbReference type="PROSITE" id="PS00211">
    <property type="entry name" value="ABC_TRANSPORTER_1"/>
    <property type="match status" value="1"/>
</dbReference>
<sequence>MREDPLFEIRDLTKKYAVREGGILSSLFSDQKYLRAVDQVSFDIHQGDIVGLAGQSGCGKSTLGELLVGLVEPSSGTIRYKGRDLSEFDKEEMKEFRRDIQIIFQDPYESLNPRYTVGQTVTEPLKIHNIGSPEEREARIVRALEDSGLTPPENYIPKLPSELSGGERQRVSIARALVLDPSFLVADEPVSMLDVSVSTGILNQFKKLKDRKDLTLLYISHDLATIRYITDETIIMYLGDIVEMGNTGQIIDYPAHPYTEQLLSAVPNPDPDEQRLGTDIDSSISNTVDIPSGCRFRDNCKYAKEKCKQEPDMESINSVQEAACFYPVSSSKSEVENV</sequence>
<evidence type="ECO:0000256" key="1">
    <source>
        <dbReference type="ARBA" id="ARBA00022448"/>
    </source>
</evidence>
<dbReference type="InterPro" id="IPR003439">
    <property type="entry name" value="ABC_transporter-like_ATP-bd"/>
</dbReference>
<comment type="caution">
    <text evidence="5">The sequence shown here is derived from an EMBL/GenBank/DDBJ whole genome shotgun (WGS) entry which is preliminary data.</text>
</comment>
<dbReference type="Pfam" id="PF08352">
    <property type="entry name" value="oligo_HPY"/>
    <property type="match status" value="1"/>
</dbReference>
<reference evidence="5 6" key="1">
    <citation type="journal article" date="2019" name="Int. J. Syst. Evol. Microbiol.">
        <title>The Global Catalogue of Microorganisms (GCM) 10K type strain sequencing project: providing services to taxonomists for standard genome sequencing and annotation.</title>
        <authorList>
            <consortium name="The Broad Institute Genomics Platform"/>
            <consortium name="The Broad Institute Genome Sequencing Center for Infectious Disease"/>
            <person name="Wu L."/>
            <person name="Ma J."/>
        </authorList>
    </citation>
    <scope>NUCLEOTIDE SEQUENCE [LARGE SCALE GENOMIC DNA]</scope>
    <source>
        <strain evidence="5 6">Y73</strain>
    </source>
</reference>
<evidence type="ECO:0000259" key="4">
    <source>
        <dbReference type="PROSITE" id="PS50893"/>
    </source>
</evidence>
<gene>
    <name evidence="5" type="ORF">ACFQEY_13380</name>
</gene>
<dbReference type="PROSITE" id="PS50893">
    <property type="entry name" value="ABC_TRANSPORTER_2"/>
    <property type="match status" value="1"/>
</dbReference>
<organism evidence="5 6">
    <name type="scientific">Halorubrum trueperi</name>
    <dbReference type="NCBI Taxonomy" id="2004704"/>
    <lineage>
        <taxon>Archaea</taxon>
        <taxon>Methanobacteriati</taxon>
        <taxon>Methanobacteriota</taxon>
        <taxon>Stenosarchaea group</taxon>
        <taxon>Halobacteria</taxon>
        <taxon>Halobacteriales</taxon>
        <taxon>Haloferacaceae</taxon>
        <taxon>Halorubrum</taxon>
    </lineage>
</organism>
<dbReference type="CDD" id="cd03257">
    <property type="entry name" value="ABC_NikE_OppD_transporters"/>
    <property type="match status" value="1"/>
</dbReference>
<dbReference type="SMART" id="SM00382">
    <property type="entry name" value="AAA"/>
    <property type="match status" value="1"/>
</dbReference>
<dbReference type="Proteomes" id="UP001596333">
    <property type="component" value="Unassembled WGS sequence"/>
</dbReference>
<dbReference type="EMBL" id="JBHSXI010000015">
    <property type="protein sequence ID" value="MFC6889994.1"/>
    <property type="molecule type" value="Genomic_DNA"/>
</dbReference>
<dbReference type="NCBIfam" id="TIGR01727">
    <property type="entry name" value="oligo_HPY"/>
    <property type="match status" value="1"/>
</dbReference>
<evidence type="ECO:0000256" key="3">
    <source>
        <dbReference type="ARBA" id="ARBA00022840"/>
    </source>
</evidence>
<accession>A0ABD5UKH8</accession>
<feature type="domain" description="ABC transporter" evidence="4">
    <location>
        <begin position="18"/>
        <end position="263"/>
    </location>
</feature>
<dbReference type="GO" id="GO:0005524">
    <property type="term" value="F:ATP binding"/>
    <property type="evidence" value="ECO:0007669"/>
    <property type="project" value="UniProtKB-KW"/>
</dbReference>
<dbReference type="Gene3D" id="3.40.50.300">
    <property type="entry name" value="P-loop containing nucleotide triphosphate hydrolases"/>
    <property type="match status" value="1"/>
</dbReference>
<dbReference type="InterPro" id="IPR050319">
    <property type="entry name" value="ABC_transp_ATP-bind"/>
</dbReference>
<dbReference type="PANTHER" id="PTHR43776">
    <property type="entry name" value="TRANSPORT ATP-BINDING PROTEIN"/>
    <property type="match status" value="1"/>
</dbReference>
<dbReference type="InterPro" id="IPR013563">
    <property type="entry name" value="Oligopep_ABC_C"/>
</dbReference>
<proteinExistence type="predicted"/>